<dbReference type="InterPro" id="IPR052157">
    <property type="entry name" value="BCAA_transport_permease"/>
</dbReference>
<dbReference type="RefSeq" id="WP_119742943.1">
    <property type="nucleotide sequence ID" value="NZ_QYUN01000003.1"/>
</dbReference>
<feature type="transmembrane region" description="Helical" evidence="9">
    <location>
        <begin position="96"/>
        <end position="114"/>
    </location>
</feature>
<keyword evidence="3" id="KW-1003">Cell membrane</keyword>
<name>A0A418WVT2_9BURK</name>
<evidence type="ECO:0000256" key="2">
    <source>
        <dbReference type="ARBA" id="ARBA00022448"/>
    </source>
</evidence>
<dbReference type="OrthoDB" id="9807115at2"/>
<accession>A0A418WVT2</accession>
<keyword evidence="11" id="KW-1185">Reference proteome</keyword>
<evidence type="ECO:0000256" key="9">
    <source>
        <dbReference type="SAM" id="Phobius"/>
    </source>
</evidence>
<reference evidence="10 11" key="1">
    <citation type="submission" date="2018-09" db="EMBL/GenBank/DDBJ databases">
        <authorList>
            <person name="Zhu H."/>
        </authorList>
    </citation>
    <scope>NUCLEOTIDE SEQUENCE [LARGE SCALE GENOMIC DNA]</scope>
    <source>
        <strain evidence="10 11">K2R10-39</strain>
    </source>
</reference>
<evidence type="ECO:0000313" key="10">
    <source>
        <dbReference type="EMBL" id="RJF96806.1"/>
    </source>
</evidence>
<comment type="subcellular location">
    <subcellularLocation>
        <location evidence="1">Cell membrane</location>
        <topology evidence="1">Multi-pass membrane protein</topology>
    </subcellularLocation>
</comment>
<gene>
    <name evidence="10" type="ORF">D3870_20695</name>
</gene>
<keyword evidence="4 9" id="KW-0812">Transmembrane</keyword>
<dbReference type="AlphaFoldDB" id="A0A418WVT2"/>
<dbReference type="GO" id="GO:0005886">
    <property type="term" value="C:plasma membrane"/>
    <property type="evidence" value="ECO:0007669"/>
    <property type="project" value="UniProtKB-SubCell"/>
</dbReference>
<dbReference type="CDD" id="cd06582">
    <property type="entry name" value="TM_PBP1_LivH_like"/>
    <property type="match status" value="1"/>
</dbReference>
<evidence type="ECO:0000256" key="4">
    <source>
        <dbReference type="ARBA" id="ARBA00022692"/>
    </source>
</evidence>
<feature type="transmembrane region" description="Helical" evidence="9">
    <location>
        <begin position="60"/>
        <end position="84"/>
    </location>
</feature>
<evidence type="ECO:0000256" key="7">
    <source>
        <dbReference type="ARBA" id="ARBA00023136"/>
    </source>
</evidence>
<dbReference type="EMBL" id="QYUN01000003">
    <property type="protein sequence ID" value="RJF96806.1"/>
    <property type="molecule type" value="Genomic_DNA"/>
</dbReference>
<dbReference type="GO" id="GO:0022857">
    <property type="term" value="F:transmembrane transporter activity"/>
    <property type="evidence" value="ECO:0007669"/>
    <property type="project" value="InterPro"/>
</dbReference>
<feature type="transmembrane region" description="Helical" evidence="9">
    <location>
        <begin position="253"/>
        <end position="275"/>
    </location>
</feature>
<dbReference type="PANTHER" id="PTHR11795">
    <property type="entry name" value="BRANCHED-CHAIN AMINO ACID TRANSPORT SYSTEM PERMEASE PROTEIN LIVH"/>
    <property type="match status" value="1"/>
</dbReference>
<evidence type="ECO:0000256" key="3">
    <source>
        <dbReference type="ARBA" id="ARBA00022475"/>
    </source>
</evidence>
<evidence type="ECO:0000256" key="6">
    <source>
        <dbReference type="ARBA" id="ARBA00022989"/>
    </source>
</evidence>
<dbReference type="PANTHER" id="PTHR11795:SF447">
    <property type="entry name" value="ABC TRANSPORTER PERMEASE PROTEIN"/>
    <property type="match status" value="1"/>
</dbReference>
<comment type="similarity">
    <text evidence="8">Belongs to the binding-protein-dependent transport system permease family. LivHM subfamily.</text>
</comment>
<feature type="transmembrane region" description="Helical" evidence="9">
    <location>
        <begin position="186"/>
        <end position="211"/>
    </location>
</feature>
<feature type="transmembrane region" description="Helical" evidence="9">
    <location>
        <begin position="223"/>
        <end position="247"/>
    </location>
</feature>
<evidence type="ECO:0000256" key="8">
    <source>
        <dbReference type="ARBA" id="ARBA00037998"/>
    </source>
</evidence>
<feature type="transmembrane region" description="Helical" evidence="9">
    <location>
        <begin position="134"/>
        <end position="156"/>
    </location>
</feature>
<keyword evidence="7 9" id="KW-0472">Membrane</keyword>
<dbReference type="Proteomes" id="UP000285190">
    <property type="component" value="Unassembled WGS sequence"/>
</dbReference>
<protein>
    <submittedName>
        <fullName evidence="10">Branched-chain amino acid ABC transporter permease</fullName>
    </submittedName>
</protein>
<feature type="transmembrane region" description="Helical" evidence="9">
    <location>
        <begin position="12"/>
        <end position="30"/>
    </location>
</feature>
<keyword evidence="6 9" id="KW-1133">Transmembrane helix</keyword>
<keyword evidence="5" id="KW-0029">Amino-acid transport</keyword>
<evidence type="ECO:0000313" key="11">
    <source>
        <dbReference type="Proteomes" id="UP000285190"/>
    </source>
</evidence>
<organism evidence="10 11">
    <name type="scientific">Noviherbaspirillum cavernae</name>
    <dbReference type="NCBI Taxonomy" id="2320862"/>
    <lineage>
        <taxon>Bacteria</taxon>
        <taxon>Pseudomonadati</taxon>
        <taxon>Pseudomonadota</taxon>
        <taxon>Betaproteobacteria</taxon>
        <taxon>Burkholderiales</taxon>
        <taxon>Oxalobacteraceae</taxon>
        <taxon>Noviherbaspirillum</taxon>
    </lineage>
</organism>
<comment type="caution">
    <text evidence="10">The sequence shown here is derived from an EMBL/GenBank/DDBJ whole genome shotgun (WGS) entry which is preliminary data.</text>
</comment>
<keyword evidence="2" id="KW-0813">Transport</keyword>
<evidence type="ECO:0000256" key="5">
    <source>
        <dbReference type="ARBA" id="ARBA00022970"/>
    </source>
</evidence>
<proteinExistence type="inferred from homology"/>
<dbReference type="InterPro" id="IPR001851">
    <property type="entry name" value="ABC_transp_permease"/>
</dbReference>
<sequence>MDYFAVVCLEVLNAVATLVLVSIGLAIVFGMMKVINLAHGEFIMIGGYAAITASKLGVNIWIAILLVSPIAVGLFGFVVERCIVRYLYGRMMDTMLATWGLSLLLIGLITSIYGNTTIGLSSPLGSMTIGAYQVSLYTVFIIAVAIAVLGGLYLLLTRTDFGLVARGVMQNASMSAALGINPARIYSVTFSLGAALAGLAGGVLAPITGVVPTIGVAYVAKSFITVIGGGASILTGTLAASSAFGTVNQLTTFLSTPVIGEVGLLLVAIVLVRMLPQGITGRFFRGRV</sequence>
<dbReference type="GO" id="GO:0006865">
    <property type="term" value="P:amino acid transport"/>
    <property type="evidence" value="ECO:0007669"/>
    <property type="project" value="UniProtKB-KW"/>
</dbReference>
<evidence type="ECO:0000256" key="1">
    <source>
        <dbReference type="ARBA" id="ARBA00004651"/>
    </source>
</evidence>
<dbReference type="Pfam" id="PF02653">
    <property type="entry name" value="BPD_transp_2"/>
    <property type="match status" value="1"/>
</dbReference>